<dbReference type="VEuPathDB" id="VectorBase:AGAMI1_012552"/>
<reference evidence="9" key="4">
    <citation type="journal article" date="2007" name="Genome Biol.">
        <title>Update of the Anopheles gambiae PEST genome assembly.</title>
        <authorList>
            <person name="Sharakhova M.V."/>
            <person name="Hammond M.P."/>
            <person name="Lobo N.F."/>
            <person name="Krzywinski J."/>
            <person name="Unger M.F."/>
            <person name="Hillenmeyer M.E."/>
            <person name="Bruggner R.V."/>
            <person name="Birney E."/>
            <person name="Collins F.H."/>
        </authorList>
    </citation>
    <scope>NUCLEOTIDE SEQUENCE</scope>
    <source>
        <strain evidence="9">PEST</strain>
    </source>
</reference>
<evidence type="ECO:0000259" key="7">
    <source>
        <dbReference type="PROSITE" id="PS50897"/>
    </source>
</evidence>
<proteinExistence type="predicted"/>
<reference evidence="9" key="1">
    <citation type="journal article" date="2002" name="Science">
        <title>The genome sequence of the malaria mosquito Anopheles gambiae.</title>
        <authorList>
            <person name="Holt R.A."/>
            <person name="Subramanian G.M."/>
            <person name="Halpern A."/>
            <person name="Sutton G.G."/>
            <person name="Charlab R."/>
            <person name="Nusskern D.R."/>
            <person name="Wincker P."/>
            <person name="Clark A.G."/>
            <person name="Ribeiro J.M."/>
            <person name="Wides R."/>
            <person name="Salzberg S.L."/>
            <person name="Loftus B."/>
            <person name="Yandell M."/>
            <person name="Majoros W.H."/>
            <person name="Rusch D.B."/>
            <person name="Lai Z."/>
            <person name="Kraft C.L."/>
            <person name="Abril J.F."/>
            <person name="Anthouard V."/>
            <person name="Arensburger P."/>
            <person name="Atkinson P.W."/>
            <person name="Baden H."/>
            <person name="de Berardinis V."/>
            <person name="Baldwin D."/>
            <person name="Benes V."/>
            <person name="Biedler J."/>
            <person name="Blass C."/>
            <person name="Bolanos R."/>
            <person name="Boscus D."/>
            <person name="Barnstead M."/>
            <person name="Cai S."/>
            <person name="Center A."/>
            <person name="Chaturverdi K."/>
            <person name="Christophides G.K."/>
            <person name="Chrystal M.A."/>
            <person name="Clamp M."/>
            <person name="Cravchik A."/>
            <person name="Curwen V."/>
            <person name="Dana A."/>
            <person name="Delcher A."/>
            <person name="Dew I."/>
            <person name="Evans C.A."/>
            <person name="Flanigan M."/>
            <person name="Grundschober-Freimoser A."/>
            <person name="Friedli L."/>
            <person name="Gu Z."/>
            <person name="Guan P."/>
            <person name="Guigo R."/>
            <person name="Hillenmeyer M.E."/>
            <person name="Hladun S.L."/>
            <person name="Hogan J.R."/>
            <person name="Hong Y.S."/>
            <person name="Hoover J."/>
            <person name="Jaillon O."/>
            <person name="Ke Z."/>
            <person name="Kodira C."/>
            <person name="Kokoza E."/>
            <person name="Koutsos A."/>
            <person name="Letunic I."/>
            <person name="Levitsky A."/>
            <person name="Liang Y."/>
            <person name="Lin J.J."/>
            <person name="Lobo N.F."/>
            <person name="Lopez J.R."/>
            <person name="Malek J.A."/>
            <person name="McIntosh T.C."/>
            <person name="Meister S."/>
            <person name="Miller J."/>
            <person name="Mobarry C."/>
            <person name="Mongin E."/>
            <person name="Murphy S.D."/>
            <person name="O'Brochta D.A."/>
            <person name="Pfannkoch C."/>
            <person name="Qi R."/>
            <person name="Regier M.A."/>
            <person name="Remington K."/>
            <person name="Shao H."/>
            <person name="Sharakhova M.V."/>
            <person name="Sitter C.D."/>
            <person name="Shetty J."/>
            <person name="Smith T.J."/>
            <person name="Strong R."/>
            <person name="Sun J."/>
            <person name="Thomasova D."/>
            <person name="Ton L.Q."/>
            <person name="Topalis P."/>
            <person name="Tu Z."/>
            <person name="Unger M.F."/>
            <person name="Walenz B."/>
            <person name="Wang A."/>
            <person name="Wang J."/>
            <person name="Wang M."/>
            <person name="Wang X."/>
            <person name="Woodford K.J."/>
            <person name="Wortman J.R."/>
            <person name="Wu M."/>
            <person name="Yao A."/>
            <person name="Zdobnov E.M."/>
            <person name="Zhang H."/>
            <person name="Zhao Q."/>
            <person name="Zhao S."/>
            <person name="Zhu S.C."/>
            <person name="Zhimulev I."/>
            <person name="Coluzzi M."/>
            <person name="della Torre A."/>
            <person name="Roth C.W."/>
            <person name="Louis C."/>
            <person name="Kalush F."/>
            <person name="Mural R.J."/>
            <person name="Myers E.W."/>
            <person name="Adams M.D."/>
            <person name="Smith H.O."/>
            <person name="Broder S."/>
            <person name="Gardner M.J."/>
            <person name="Fraser C.M."/>
            <person name="Birney E."/>
            <person name="Bork P."/>
            <person name="Brey P.T."/>
            <person name="Venter J.C."/>
            <person name="Weissenbach J."/>
            <person name="Kafatos F.C."/>
            <person name="Collins F.H."/>
            <person name="Hoffman S.L."/>
        </authorList>
    </citation>
    <scope>NUCLEOTIDE SEQUENCE [LARGE SCALE GENOMIC DNA]</scope>
    <source>
        <strain evidence="9">PEST</strain>
    </source>
</reference>
<dbReference type="PANTHER" id="PTHR12170">
    <property type="entry name" value="MACROPHAGE ERYTHROBLAST ATTACHER-RELATED"/>
    <property type="match status" value="1"/>
</dbReference>
<dbReference type="PROSITE" id="PS50897">
    <property type="entry name" value="CTLH"/>
    <property type="match status" value="1"/>
</dbReference>
<dbReference type="GO" id="GO:0061630">
    <property type="term" value="F:ubiquitin protein ligase activity"/>
    <property type="evidence" value="ECO:0007669"/>
    <property type="project" value="InterPro"/>
</dbReference>
<dbReference type="SMART" id="SM00667">
    <property type="entry name" value="LisH"/>
    <property type="match status" value="1"/>
</dbReference>
<dbReference type="PANTHER" id="PTHR12170:SF3">
    <property type="entry name" value="GH10162P"/>
    <property type="match status" value="1"/>
</dbReference>
<reference evidence="9" key="2">
    <citation type="submission" date="2002-03" db="EMBL/GenBank/DDBJ databases">
        <authorList>
            <consortium name="The Anopheles Genome Sequencing Consortium"/>
        </authorList>
    </citation>
    <scope>NUCLEOTIDE SEQUENCE</scope>
    <source>
        <strain evidence="9">PEST</strain>
    </source>
</reference>
<dbReference type="EMBL" id="AAAB01008986">
    <property type="protein sequence ID" value="EAA00147.4"/>
    <property type="molecule type" value="Genomic_DNA"/>
</dbReference>
<gene>
    <name evidence="9" type="ORF">AgaP_AGAP011892</name>
</gene>
<feature type="domain" description="RING-Gid-type" evidence="8">
    <location>
        <begin position="374"/>
        <end position="409"/>
    </location>
</feature>
<feature type="zinc finger region" description="RING-Gid-type" evidence="6">
    <location>
        <begin position="374"/>
        <end position="409"/>
    </location>
</feature>
<dbReference type="PROSITE" id="PS50896">
    <property type="entry name" value="LISH"/>
    <property type="match status" value="1"/>
</dbReference>
<keyword evidence="5" id="KW-0862">Zinc</keyword>
<evidence type="ECO:0000256" key="6">
    <source>
        <dbReference type="PROSITE-ProRule" id="PRU01215"/>
    </source>
</evidence>
<sequence>CRTMDSCAAVEKEVEKVINKFSAINDHSQRIIGDVISLIEKLRSSIAEGKAGVQRSSPYLPSHLVQKCINTPFPLPPPLPLLGNPDSKVTAGQVDVLNEALSKTKDKLHRLTTEHRDLHGTVSKVGKAIDRNFVADFTATSRTDVFQTERNVMLLNKIMAQHFYRQGMDDVADALIKESGLPAEDIVPEPYAELHRIWEAIHTGNLAPALDWAARYSAELDARNSTLEFKLHRLAFMQILNGGVQAQTDAIAYARSNFAKFVRRFEKDIQILMGTLIYLQIGIHNSPYKYLTAPEMWIETADVFLKDACQLLGINKDSPLSVIVNAGCTALPALLNLKQVMMSRQVTGIWNGRDELPIEIELEPDNRFHSIFACPILRQQSSEDNPPMKLLCGHVISRDALNKLSNGPM</sequence>
<evidence type="ECO:0000256" key="1">
    <source>
        <dbReference type="ARBA" id="ARBA00004496"/>
    </source>
</evidence>
<dbReference type="Pfam" id="PF10607">
    <property type="entry name" value="CTLH"/>
    <property type="match status" value="1"/>
</dbReference>
<dbReference type="InterPro" id="IPR044063">
    <property type="entry name" value="ZF_RING_GID"/>
</dbReference>
<dbReference type="eggNOG" id="KOG2817">
    <property type="taxonomic scope" value="Eukaryota"/>
</dbReference>
<dbReference type="GO" id="GO:0008270">
    <property type="term" value="F:zinc ion binding"/>
    <property type="evidence" value="ECO:0007669"/>
    <property type="project" value="UniProtKB-KW"/>
</dbReference>
<dbReference type="PROSITE" id="PS51867">
    <property type="entry name" value="ZF_RING_GID"/>
    <property type="match status" value="1"/>
</dbReference>
<dbReference type="STRING" id="7165.Q7PZG2"/>
<dbReference type="GO" id="GO:0043161">
    <property type="term" value="P:proteasome-mediated ubiquitin-dependent protein catabolic process"/>
    <property type="evidence" value="ECO:0007669"/>
    <property type="project" value="InterPro"/>
</dbReference>
<protein>
    <submittedName>
        <fullName evidence="9">AGAP011892-PA</fullName>
    </submittedName>
</protein>
<dbReference type="InterPro" id="IPR006595">
    <property type="entry name" value="CTLH_C"/>
</dbReference>
<dbReference type="VEuPathDB" id="VectorBase:AGAP011892"/>
<dbReference type="SMART" id="SM00757">
    <property type="entry name" value="CRA"/>
    <property type="match status" value="1"/>
</dbReference>
<dbReference type="AlphaFoldDB" id="Q7PZG2"/>
<evidence type="ECO:0000259" key="8">
    <source>
        <dbReference type="PROSITE" id="PS51867"/>
    </source>
</evidence>
<keyword evidence="4 6" id="KW-0863">Zinc-finger</keyword>
<dbReference type="InterPro" id="IPR024964">
    <property type="entry name" value="CTLH/CRA"/>
</dbReference>
<dbReference type="PhylomeDB" id="Q7PZG2"/>
<comment type="subcellular location">
    <subcellularLocation>
        <location evidence="1">Cytoplasm</location>
    </subcellularLocation>
</comment>
<comment type="caution">
    <text evidence="9">The sequence shown here is derived from an EMBL/GenBank/DDBJ whole genome shotgun (WGS) entry which is preliminary data.</text>
</comment>
<dbReference type="SMART" id="SM00668">
    <property type="entry name" value="CTLH"/>
    <property type="match status" value="1"/>
</dbReference>
<dbReference type="InterPro" id="IPR013144">
    <property type="entry name" value="CRA_dom"/>
</dbReference>
<accession>Q7PZG2</accession>
<feature type="non-terminal residue" evidence="9">
    <location>
        <position position="1"/>
    </location>
</feature>
<evidence type="ECO:0000256" key="2">
    <source>
        <dbReference type="ARBA" id="ARBA00022490"/>
    </source>
</evidence>
<evidence type="ECO:0000313" key="9">
    <source>
        <dbReference type="EMBL" id="EAA00147.4"/>
    </source>
</evidence>
<evidence type="ECO:0000256" key="5">
    <source>
        <dbReference type="ARBA" id="ARBA00022833"/>
    </source>
</evidence>
<reference evidence="9" key="3">
    <citation type="journal article" date="2004" name="Trends Parasitol.">
        <title>The Anopheles gambiae genome: an update.</title>
        <authorList>
            <person name="Mongin E."/>
            <person name="Louis C."/>
            <person name="Holt R.A."/>
            <person name="Birney E."/>
            <person name="Collins F.H."/>
        </authorList>
    </citation>
    <scope>NUCLEOTIDE SEQUENCE</scope>
    <source>
        <strain evidence="9">PEST</strain>
    </source>
</reference>
<name>Q7PZG2_ANOGA</name>
<reference evidence="9" key="5">
    <citation type="submission" date="2011-05" db="EMBL/GenBank/DDBJ databases">
        <authorList>
            <consortium name="VectorBase"/>
        </authorList>
    </citation>
    <scope>NUCLEOTIDE SEQUENCE</scope>
    <source>
        <strain evidence="9">PEST</strain>
    </source>
</reference>
<dbReference type="GO" id="GO:0005737">
    <property type="term" value="C:cytoplasm"/>
    <property type="evidence" value="ECO:0007669"/>
    <property type="project" value="UniProtKB-SubCell"/>
</dbReference>
<evidence type="ECO:0000256" key="4">
    <source>
        <dbReference type="ARBA" id="ARBA00022771"/>
    </source>
</evidence>
<keyword evidence="2" id="KW-0963">Cytoplasm</keyword>
<organism evidence="9">
    <name type="scientific">Anopheles gambiae</name>
    <name type="common">African malaria mosquito</name>
    <dbReference type="NCBI Taxonomy" id="7165"/>
    <lineage>
        <taxon>Eukaryota</taxon>
        <taxon>Metazoa</taxon>
        <taxon>Ecdysozoa</taxon>
        <taxon>Arthropoda</taxon>
        <taxon>Hexapoda</taxon>
        <taxon>Insecta</taxon>
        <taxon>Pterygota</taxon>
        <taxon>Neoptera</taxon>
        <taxon>Endopterygota</taxon>
        <taxon>Diptera</taxon>
        <taxon>Nematocera</taxon>
        <taxon>Culicoidea</taxon>
        <taxon>Culicidae</taxon>
        <taxon>Anophelinae</taxon>
        <taxon>Anopheles</taxon>
    </lineage>
</organism>
<evidence type="ECO:0000256" key="3">
    <source>
        <dbReference type="ARBA" id="ARBA00022723"/>
    </source>
</evidence>
<dbReference type="InterPro" id="IPR006594">
    <property type="entry name" value="LisH"/>
</dbReference>
<dbReference type="PaxDb" id="7165-AGAP011892-PA"/>
<keyword evidence="3" id="KW-0479">Metal-binding</keyword>
<feature type="domain" description="CTLH" evidence="7">
    <location>
        <begin position="190"/>
        <end position="247"/>
    </location>
</feature>
<dbReference type="InterPro" id="IPR045098">
    <property type="entry name" value="Fyv10_fam"/>
</dbReference>